<evidence type="ECO:0000313" key="3">
    <source>
        <dbReference type="EMBL" id="KAL1547929.1"/>
    </source>
</evidence>
<dbReference type="Pfam" id="PF03195">
    <property type="entry name" value="LOB"/>
    <property type="match status" value="1"/>
</dbReference>
<dbReference type="EMBL" id="JBEAFC010000007">
    <property type="protein sequence ID" value="KAL1547929.1"/>
    <property type="molecule type" value="Genomic_DNA"/>
</dbReference>
<sequence length="122" mass="13708">MNSSRCAACKHLRRRCPSDCIFAPYFPSNNPRRFAYVHKIFGASNVGKILQDLPVSYRGEAANTLCYEAYCRIKDPVYGCAGIVDQLNEQLKVAEYQLATIKAAITTTLQPSYLLDQSLHML</sequence>
<comment type="similarity">
    <text evidence="1">Belongs to the LOB domain-containing protein family.</text>
</comment>
<dbReference type="PROSITE" id="PS50891">
    <property type="entry name" value="LOB"/>
    <property type="match status" value="1"/>
</dbReference>
<accession>A0ABD1GY52</accession>
<feature type="domain" description="LOB" evidence="2">
    <location>
        <begin position="4"/>
        <end position="105"/>
    </location>
</feature>
<gene>
    <name evidence="3" type="ORF">AAHA92_16231</name>
</gene>
<dbReference type="PANTHER" id="PTHR31301">
    <property type="entry name" value="LOB DOMAIN-CONTAINING PROTEIN 4-RELATED"/>
    <property type="match status" value="1"/>
</dbReference>
<proteinExistence type="inferred from homology"/>
<organism evidence="3 4">
    <name type="scientific">Salvia divinorum</name>
    <name type="common">Maria pastora</name>
    <name type="synonym">Diviner's sage</name>
    <dbReference type="NCBI Taxonomy" id="28513"/>
    <lineage>
        <taxon>Eukaryota</taxon>
        <taxon>Viridiplantae</taxon>
        <taxon>Streptophyta</taxon>
        <taxon>Embryophyta</taxon>
        <taxon>Tracheophyta</taxon>
        <taxon>Spermatophyta</taxon>
        <taxon>Magnoliopsida</taxon>
        <taxon>eudicotyledons</taxon>
        <taxon>Gunneridae</taxon>
        <taxon>Pentapetalae</taxon>
        <taxon>asterids</taxon>
        <taxon>lamiids</taxon>
        <taxon>Lamiales</taxon>
        <taxon>Lamiaceae</taxon>
        <taxon>Nepetoideae</taxon>
        <taxon>Mentheae</taxon>
        <taxon>Salviinae</taxon>
        <taxon>Salvia</taxon>
        <taxon>Salvia subgen. Calosphace</taxon>
    </lineage>
</organism>
<dbReference type="PANTHER" id="PTHR31301:SF120">
    <property type="entry name" value="LOB DOMAIN-CONTAINING PROTEIN 23-RELATED"/>
    <property type="match status" value="1"/>
</dbReference>
<dbReference type="Proteomes" id="UP001567538">
    <property type="component" value="Unassembled WGS sequence"/>
</dbReference>
<comment type="caution">
    <text evidence="3">The sequence shown here is derived from an EMBL/GenBank/DDBJ whole genome shotgun (WGS) entry which is preliminary data.</text>
</comment>
<evidence type="ECO:0000256" key="1">
    <source>
        <dbReference type="ARBA" id="ARBA00005474"/>
    </source>
</evidence>
<evidence type="ECO:0000313" key="4">
    <source>
        <dbReference type="Proteomes" id="UP001567538"/>
    </source>
</evidence>
<protein>
    <submittedName>
        <fullName evidence="3">LOB domain-containing protein 24-like</fullName>
    </submittedName>
</protein>
<reference evidence="3 4" key="1">
    <citation type="submission" date="2024-06" db="EMBL/GenBank/DDBJ databases">
        <title>A chromosome level genome sequence of Diviner's sage (Salvia divinorum).</title>
        <authorList>
            <person name="Ford S.A."/>
            <person name="Ro D.-K."/>
            <person name="Ness R.W."/>
            <person name="Phillips M.A."/>
        </authorList>
    </citation>
    <scope>NUCLEOTIDE SEQUENCE [LARGE SCALE GENOMIC DNA]</scope>
    <source>
        <strain evidence="3">SAF-2024a</strain>
        <tissue evidence="3">Leaf</tissue>
    </source>
</reference>
<keyword evidence="4" id="KW-1185">Reference proteome</keyword>
<evidence type="ECO:0000259" key="2">
    <source>
        <dbReference type="PROSITE" id="PS50891"/>
    </source>
</evidence>
<dbReference type="AlphaFoldDB" id="A0ABD1GY52"/>
<dbReference type="InterPro" id="IPR004883">
    <property type="entry name" value="LOB"/>
</dbReference>
<name>A0ABD1GY52_SALDI</name>